<feature type="compositionally biased region" description="Polar residues" evidence="4">
    <location>
        <begin position="215"/>
        <end position="235"/>
    </location>
</feature>
<feature type="compositionally biased region" description="Low complexity" evidence="4">
    <location>
        <begin position="402"/>
        <end position="417"/>
    </location>
</feature>
<comment type="caution">
    <text evidence="5">The sequence shown here is derived from an EMBL/GenBank/DDBJ whole genome shotgun (WGS) entry which is preliminary data.</text>
</comment>
<feature type="region of interest" description="Disordered" evidence="4">
    <location>
        <begin position="614"/>
        <end position="635"/>
    </location>
</feature>
<dbReference type="Gene3D" id="1.25.40.20">
    <property type="entry name" value="Ankyrin repeat-containing domain"/>
    <property type="match status" value="1"/>
</dbReference>
<proteinExistence type="predicted"/>
<evidence type="ECO:0000313" key="6">
    <source>
        <dbReference type="Proteomes" id="UP000187283"/>
    </source>
</evidence>
<feature type="repeat" description="ANK" evidence="3">
    <location>
        <begin position="328"/>
        <end position="360"/>
    </location>
</feature>
<evidence type="ECO:0000256" key="1">
    <source>
        <dbReference type="ARBA" id="ARBA00022737"/>
    </source>
</evidence>
<feature type="region of interest" description="Disordered" evidence="4">
    <location>
        <begin position="386"/>
        <end position="423"/>
    </location>
</feature>
<dbReference type="PROSITE" id="PS50297">
    <property type="entry name" value="ANK_REP_REGION"/>
    <property type="match status" value="2"/>
</dbReference>
<dbReference type="InterPro" id="IPR002110">
    <property type="entry name" value="Ankyrin_rpt"/>
</dbReference>
<dbReference type="PROSITE" id="PS50088">
    <property type="entry name" value="ANK_REPEAT"/>
    <property type="match status" value="2"/>
</dbReference>
<feature type="compositionally biased region" description="Low complexity" evidence="4">
    <location>
        <begin position="667"/>
        <end position="685"/>
    </location>
</feature>
<dbReference type="STRING" id="133412.A0A1R1Y5A3"/>
<dbReference type="PANTHER" id="PTHR24178">
    <property type="entry name" value="MOLTING PROTEIN MLT-4"/>
    <property type="match status" value="1"/>
</dbReference>
<protein>
    <submittedName>
        <fullName evidence="5">Ankyrin repeat domain-containing protein 54</fullName>
    </submittedName>
</protein>
<dbReference type="SUPFAM" id="SSF48403">
    <property type="entry name" value="Ankyrin repeat"/>
    <property type="match status" value="1"/>
</dbReference>
<feature type="region of interest" description="Disordered" evidence="4">
    <location>
        <begin position="56"/>
        <end position="88"/>
    </location>
</feature>
<dbReference type="AlphaFoldDB" id="A0A1R1Y5A3"/>
<keyword evidence="2 3" id="KW-0040">ANK repeat</keyword>
<accession>A0A1R1Y5A3</accession>
<feature type="region of interest" description="Disordered" evidence="4">
    <location>
        <begin position="650"/>
        <end position="688"/>
    </location>
</feature>
<gene>
    <name evidence="5" type="ORF">AYI70_g3116</name>
</gene>
<dbReference type="Proteomes" id="UP000187283">
    <property type="component" value="Unassembled WGS sequence"/>
</dbReference>
<feature type="region of interest" description="Disordered" evidence="4">
    <location>
        <begin position="215"/>
        <end position="236"/>
    </location>
</feature>
<dbReference type="InterPro" id="IPR036770">
    <property type="entry name" value="Ankyrin_rpt-contain_sf"/>
</dbReference>
<evidence type="ECO:0000256" key="3">
    <source>
        <dbReference type="PROSITE-ProRule" id="PRU00023"/>
    </source>
</evidence>
<evidence type="ECO:0000313" key="5">
    <source>
        <dbReference type="EMBL" id="OMJ22039.1"/>
    </source>
</evidence>
<evidence type="ECO:0000256" key="4">
    <source>
        <dbReference type="SAM" id="MobiDB-lite"/>
    </source>
</evidence>
<dbReference type="OrthoDB" id="341259at2759"/>
<dbReference type="SMART" id="SM00248">
    <property type="entry name" value="ANK"/>
    <property type="match status" value="2"/>
</dbReference>
<dbReference type="Pfam" id="PF12796">
    <property type="entry name" value="Ank_2"/>
    <property type="match status" value="1"/>
</dbReference>
<feature type="repeat" description="ANK" evidence="3">
    <location>
        <begin position="295"/>
        <end position="327"/>
    </location>
</feature>
<sequence>MNTLDTTFNGSEESKIAFSKYNDLSAYELSTFSNISPPTSGFSSFMNPPSYEQSKSAAHKIFKSHLSSSSHKNPPFNDKKNSVSSKNDQALHRVINKQTFSAKHSNSKKPYTNNTRISELIIQETKPEFIDNCSEMNANSIIRYSNKLDLMDLSQSQSQIHSLSQNKESNSRLISSSCGIESNRALILNPLINFENNPVFCPKPERRRKSSNFNTSLVTRPFNNPNSITNAPTFSSKKKKNKADQKFFINALRKWATSQAAPVENSQINLMGRSDPEQISKLVDAGMNFNSIDEHSRTALHVACSLGNIKAVEMLLGYGSDPNSVDVVGNTPLNIAAIAGHTEIVLLLLQFGADPRAGRQRLSPSAMVRLRLKQLRAQIKRNKLLIKPVNHKNPTSSELDSDMTVSHGSSSTSNTKSKPTNQFKASRSKAYMISQECFAILRILQYYVNADIASKPNLGVFDKTDSQPGLSLNSSSNNRSCNDYHYSGYNNEYIDPSWVAFDNKDESIMPVTNNVREAFNELASQLENFQVSDKRTNSESLNTTPANHKTFNTLNKIISNPNHSSSNDATSPTNTHQLLENTYINTKNINSPSSPPPYSLNLNNKEISIMSAANTNDNENNNNILNQENNCPNQPNSFIKVSENNANINAHLPDSDERNGTKQTCFSDSNEPKSSSSSKDTSSSDCSDDVQVERLLDKLSLLVDSLHLE</sequence>
<keyword evidence="1" id="KW-0677">Repeat</keyword>
<name>A0A1R1Y5A3_9FUNG</name>
<dbReference type="EMBL" id="LSSN01000854">
    <property type="protein sequence ID" value="OMJ22039.1"/>
    <property type="molecule type" value="Genomic_DNA"/>
</dbReference>
<keyword evidence="6" id="KW-1185">Reference proteome</keyword>
<reference evidence="5 6" key="1">
    <citation type="submission" date="2017-01" db="EMBL/GenBank/DDBJ databases">
        <authorList>
            <person name="Mah S.A."/>
            <person name="Swanson W.J."/>
            <person name="Moy G.W."/>
            <person name="Vacquier V.D."/>
        </authorList>
    </citation>
    <scope>NUCLEOTIDE SEQUENCE [LARGE SCALE GENOMIC DNA]</scope>
    <source>
        <strain evidence="5 6">GSMNP</strain>
    </source>
</reference>
<organism evidence="5 6">
    <name type="scientific">Smittium culicis</name>
    <dbReference type="NCBI Taxonomy" id="133412"/>
    <lineage>
        <taxon>Eukaryota</taxon>
        <taxon>Fungi</taxon>
        <taxon>Fungi incertae sedis</taxon>
        <taxon>Zoopagomycota</taxon>
        <taxon>Kickxellomycotina</taxon>
        <taxon>Harpellomycetes</taxon>
        <taxon>Harpellales</taxon>
        <taxon>Legeriomycetaceae</taxon>
        <taxon>Smittium</taxon>
    </lineage>
</organism>
<evidence type="ECO:0000256" key="2">
    <source>
        <dbReference type="ARBA" id="ARBA00023043"/>
    </source>
</evidence>
<feature type="compositionally biased region" description="Low complexity" evidence="4">
    <location>
        <begin position="614"/>
        <end position="633"/>
    </location>
</feature>